<sequence>MGYDCGFDIYPRLEPTEANQITYRRFLDEVINKYKDVKDEQARHASGRVLSLPGEDDDDGASNADAADKSSVRLLIGECPEMPVDAGRCDYFLRFSSKVSGELTAPEEWYLRSVHNIARKHFGGERVCWWHEMRDTGDERQWGRYTWDEVL</sequence>
<keyword evidence="3" id="KW-1185">Reference proteome</keyword>
<comment type="caution">
    <text evidence="2">The sequence shown here is derived from an EMBL/GenBank/DDBJ whole genome shotgun (WGS) entry which is preliminary data.</text>
</comment>
<gene>
    <name evidence="2" type="ORF">PT974_02932</name>
</gene>
<name>A0ABR0SZL7_9HYPO</name>
<evidence type="ECO:0000256" key="1">
    <source>
        <dbReference type="SAM" id="MobiDB-lite"/>
    </source>
</evidence>
<dbReference type="EMBL" id="JAVFKD010000002">
    <property type="protein sequence ID" value="KAK5997569.1"/>
    <property type="molecule type" value="Genomic_DNA"/>
</dbReference>
<evidence type="ECO:0000313" key="3">
    <source>
        <dbReference type="Proteomes" id="UP001338125"/>
    </source>
</evidence>
<evidence type="ECO:0000313" key="2">
    <source>
        <dbReference type="EMBL" id="KAK5997569.1"/>
    </source>
</evidence>
<proteinExistence type="predicted"/>
<protein>
    <submittedName>
        <fullName evidence="2">Uncharacterized protein</fullName>
    </submittedName>
</protein>
<accession>A0ABR0SZL7</accession>
<reference evidence="2 3" key="1">
    <citation type="submission" date="2024-01" db="EMBL/GenBank/DDBJ databases">
        <title>Complete genome of Cladobotryum mycophilum ATHUM6906.</title>
        <authorList>
            <person name="Christinaki A.C."/>
            <person name="Myridakis A.I."/>
            <person name="Kouvelis V.N."/>
        </authorList>
    </citation>
    <scope>NUCLEOTIDE SEQUENCE [LARGE SCALE GENOMIC DNA]</scope>
    <source>
        <strain evidence="2 3">ATHUM6906</strain>
    </source>
</reference>
<dbReference type="Proteomes" id="UP001338125">
    <property type="component" value="Unassembled WGS sequence"/>
</dbReference>
<organism evidence="2 3">
    <name type="scientific">Cladobotryum mycophilum</name>
    <dbReference type="NCBI Taxonomy" id="491253"/>
    <lineage>
        <taxon>Eukaryota</taxon>
        <taxon>Fungi</taxon>
        <taxon>Dikarya</taxon>
        <taxon>Ascomycota</taxon>
        <taxon>Pezizomycotina</taxon>
        <taxon>Sordariomycetes</taxon>
        <taxon>Hypocreomycetidae</taxon>
        <taxon>Hypocreales</taxon>
        <taxon>Hypocreaceae</taxon>
        <taxon>Cladobotryum</taxon>
    </lineage>
</organism>
<feature type="region of interest" description="Disordered" evidence="1">
    <location>
        <begin position="45"/>
        <end position="66"/>
    </location>
</feature>